<evidence type="ECO:0000313" key="3">
    <source>
        <dbReference type="Proteomes" id="UP000007646"/>
    </source>
</evidence>
<proteinExistence type="predicted"/>
<reference evidence="2" key="2">
    <citation type="submission" date="2025-08" db="UniProtKB">
        <authorList>
            <consortium name="Ensembl"/>
        </authorList>
    </citation>
    <scope>IDENTIFICATION</scope>
    <source>
        <strain evidence="2">Isolate ISIS603380</strain>
    </source>
</reference>
<accession>G3UKB0</accession>
<dbReference type="InterPro" id="IPR031449">
    <property type="entry name" value="ANXA2R"/>
</dbReference>
<evidence type="ECO:0008006" key="4">
    <source>
        <dbReference type="Google" id="ProtNLM"/>
    </source>
</evidence>
<feature type="region of interest" description="Disordered" evidence="1">
    <location>
        <begin position="89"/>
        <end position="109"/>
    </location>
</feature>
<protein>
    <recommendedName>
        <fullName evidence="4">Annexin A2 receptor</fullName>
    </recommendedName>
</protein>
<feature type="region of interest" description="Disordered" evidence="1">
    <location>
        <begin position="121"/>
        <end position="149"/>
    </location>
</feature>
<dbReference type="InParanoid" id="G3UKB0"/>
<dbReference type="HOGENOM" id="CLU_1408354_0_0_1"/>
<dbReference type="PANTHER" id="PTHR38820:SF1">
    <property type="entry name" value="ANNEXIN-2 RECEPTOR"/>
    <property type="match status" value="1"/>
</dbReference>
<dbReference type="Ensembl" id="ENSLAFT00000000548.2">
    <property type="protein sequence ID" value="ENSLAFP00000028269.1"/>
    <property type="gene ID" value="ENSLAFG00000000549.2"/>
</dbReference>
<evidence type="ECO:0000313" key="2">
    <source>
        <dbReference type="Ensembl" id="ENSLAFP00000028269.1"/>
    </source>
</evidence>
<dbReference type="GO" id="GO:0038023">
    <property type="term" value="F:signaling receptor activity"/>
    <property type="evidence" value="ECO:0007669"/>
    <property type="project" value="InterPro"/>
</dbReference>
<evidence type="ECO:0000256" key="1">
    <source>
        <dbReference type="SAM" id="MobiDB-lite"/>
    </source>
</evidence>
<dbReference type="Proteomes" id="UP000007646">
    <property type="component" value="Unassembled WGS sequence"/>
</dbReference>
<name>G3UKB0_LOXAF</name>
<organism evidence="2 3">
    <name type="scientific">Loxodonta africana</name>
    <name type="common">African elephant</name>
    <dbReference type="NCBI Taxonomy" id="9785"/>
    <lineage>
        <taxon>Eukaryota</taxon>
        <taxon>Metazoa</taxon>
        <taxon>Chordata</taxon>
        <taxon>Craniata</taxon>
        <taxon>Vertebrata</taxon>
        <taxon>Euteleostomi</taxon>
        <taxon>Mammalia</taxon>
        <taxon>Eutheria</taxon>
        <taxon>Afrotheria</taxon>
        <taxon>Proboscidea</taxon>
        <taxon>Elephantidae</taxon>
        <taxon>Loxodonta</taxon>
    </lineage>
</organism>
<gene>
    <name evidence="2" type="primary">ANXA2R</name>
</gene>
<dbReference type="Pfam" id="PF15721">
    <property type="entry name" value="ANXA2R"/>
    <property type="match status" value="1"/>
</dbReference>
<feature type="region of interest" description="Disordered" evidence="1">
    <location>
        <begin position="1"/>
        <end position="42"/>
    </location>
</feature>
<dbReference type="OMA" id="FEWIGRT"/>
<reference evidence="2 3" key="1">
    <citation type="submission" date="2009-06" db="EMBL/GenBank/DDBJ databases">
        <title>The Genome Sequence of Loxodonta africana (African elephant).</title>
        <authorList>
            <person name="Di Palma F."/>
            <person name="Heiman D."/>
            <person name="Young S."/>
            <person name="Johnson J."/>
            <person name="Lander E.S."/>
            <person name="Lindblad-Toh K."/>
        </authorList>
    </citation>
    <scope>NUCLEOTIDE SEQUENCE [LARGE SCALE GENOMIC DNA]</scope>
    <source>
        <strain evidence="2 3">Isolate ISIS603380</strain>
    </source>
</reference>
<feature type="compositionally biased region" description="Polar residues" evidence="1">
    <location>
        <begin position="131"/>
        <end position="140"/>
    </location>
</feature>
<dbReference type="AlphaFoldDB" id="G3UKB0"/>
<reference evidence="2" key="3">
    <citation type="submission" date="2025-09" db="UniProtKB">
        <authorList>
            <consortium name="Ensembl"/>
        </authorList>
    </citation>
    <scope>IDENTIFICATION</scope>
    <source>
        <strain evidence="2">Isolate ISIS603380</strain>
    </source>
</reference>
<sequence>MKQHFPDCVKQAWDSADDSPEALALPFGSSEDSGPWPLPFYPKLGEPSPDSLELLSSPPWRLHWVYSQNGLSDRAQSTLEGSSALLAQDLWPGPQTPEASPGDVDPVEEPDRRRWLWPFLQDQPPCAGDTQLDSQTPDSPNHSERRRPPATAWWRHPRVFAGCWEWIRRVFPKPWGCC</sequence>
<dbReference type="PANTHER" id="PTHR38820">
    <property type="entry name" value="ANNEXIN-2 RECEPTOR"/>
    <property type="match status" value="1"/>
</dbReference>
<keyword evidence="3" id="KW-1185">Reference proteome</keyword>
<dbReference type="eggNOG" id="ENOG502TEGY">
    <property type="taxonomic scope" value="Eukaryota"/>
</dbReference>
<dbReference type="GeneTree" id="ENSGT00390000009290"/>